<dbReference type="Proteomes" id="UP000189545">
    <property type="component" value="Chromosome"/>
</dbReference>
<dbReference type="InterPro" id="IPR039536">
    <property type="entry name" value="TetR_C_Proteobacteria"/>
</dbReference>
<dbReference type="Gene3D" id="1.10.10.60">
    <property type="entry name" value="Homeodomain-like"/>
    <property type="match status" value="1"/>
</dbReference>
<keyword evidence="2 4" id="KW-0238">DNA-binding</keyword>
<dbReference type="InterPro" id="IPR050109">
    <property type="entry name" value="HTH-type_TetR-like_transc_reg"/>
</dbReference>
<organism evidence="6 7">
    <name type="scientific">Shewanella psychrophila</name>
    <dbReference type="NCBI Taxonomy" id="225848"/>
    <lineage>
        <taxon>Bacteria</taxon>
        <taxon>Pseudomonadati</taxon>
        <taxon>Pseudomonadota</taxon>
        <taxon>Gammaproteobacteria</taxon>
        <taxon>Alteromonadales</taxon>
        <taxon>Shewanellaceae</taxon>
        <taxon>Shewanella</taxon>
    </lineage>
</organism>
<dbReference type="SUPFAM" id="SSF46689">
    <property type="entry name" value="Homeodomain-like"/>
    <property type="match status" value="1"/>
</dbReference>
<keyword evidence="7" id="KW-1185">Reference proteome</keyword>
<keyword evidence="1" id="KW-0805">Transcription regulation</keyword>
<dbReference type="Pfam" id="PF14246">
    <property type="entry name" value="TetR_C_7"/>
    <property type="match status" value="1"/>
</dbReference>
<evidence type="ECO:0000259" key="5">
    <source>
        <dbReference type="PROSITE" id="PS50977"/>
    </source>
</evidence>
<dbReference type="RefSeq" id="WP_077753331.1">
    <property type="nucleotide sequence ID" value="NZ_CP014782.1"/>
</dbReference>
<evidence type="ECO:0000256" key="1">
    <source>
        <dbReference type="ARBA" id="ARBA00023015"/>
    </source>
</evidence>
<dbReference type="PROSITE" id="PS01081">
    <property type="entry name" value="HTH_TETR_1"/>
    <property type="match status" value="1"/>
</dbReference>
<evidence type="ECO:0000313" key="7">
    <source>
        <dbReference type="Proteomes" id="UP000189545"/>
    </source>
</evidence>
<dbReference type="PROSITE" id="PS50977">
    <property type="entry name" value="HTH_TETR_2"/>
    <property type="match status" value="1"/>
</dbReference>
<dbReference type="InterPro" id="IPR009057">
    <property type="entry name" value="Homeodomain-like_sf"/>
</dbReference>
<dbReference type="SUPFAM" id="SSF48498">
    <property type="entry name" value="Tetracyclin repressor-like, C-terminal domain"/>
    <property type="match status" value="1"/>
</dbReference>
<feature type="domain" description="HTH tetR-type" evidence="5">
    <location>
        <begin position="10"/>
        <end position="70"/>
    </location>
</feature>
<dbReference type="GO" id="GO:0003700">
    <property type="term" value="F:DNA-binding transcription factor activity"/>
    <property type="evidence" value="ECO:0007669"/>
    <property type="project" value="TreeGrafter"/>
</dbReference>
<accession>A0A1S6HRV9</accession>
<dbReference type="InterPro" id="IPR023772">
    <property type="entry name" value="DNA-bd_HTH_TetR-type_CS"/>
</dbReference>
<evidence type="ECO:0000256" key="4">
    <source>
        <dbReference type="PROSITE-ProRule" id="PRU00335"/>
    </source>
</evidence>
<dbReference type="EMBL" id="CP014782">
    <property type="protein sequence ID" value="AQS38263.1"/>
    <property type="molecule type" value="Genomic_DNA"/>
</dbReference>
<feature type="DNA-binding region" description="H-T-H motif" evidence="4">
    <location>
        <begin position="33"/>
        <end position="52"/>
    </location>
</feature>
<dbReference type="STRING" id="225848.Sps_03120"/>
<dbReference type="InterPro" id="IPR001647">
    <property type="entry name" value="HTH_TetR"/>
</dbReference>
<dbReference type="PANTHER" id="PTHR30055:SF224">
    <property type="entry name" value="TRANSCRIPTIONAL REGULATOR TETR FAMILY"/>
    <property type="match status" value="1"/>
</dbReference>
<dbReference type="Pfam" id="PF00440">
    <property type="entry name" value="TetR_N"/>
    <property type="match status" value="1"/>
</dbReference>
<evidence type="ECO:0000313" key="6">
    <source>
        <dbReference type="EMBL" id="AQS38263.1"/>
    </source>
</evidence>
<dbReference type="FunFam" id="1.10.10.60:FF:000141">
    <property type="entry name" value="TetR family transcriptional regulator"/>
    <property type="match status" value="1"/>
</dbReference>
<keyword evidence="3" id="KW-0804">Transcription</keyword>
<dbReference type="InterPro" id="IPR036271">
    <property type="entry name" value="Tet_transcr_reg_TetR-rel_C_sf"/>
</dbReference>
<dbReference type="GO" id="GO:0000976">
    <property type="term" value="F:transcription cis-regulatory region binding"/>
    <property type="evidence" value="ECO:0007669"/>
    <property type="project" value="TreeGrafter"/>
</dbReference>
<dbReference type="OrthoDB" id="116240at2"/>
<reference evidence="6 7" key="1">
    <citation type="submission" date="2016-03" db="EMBL/GenBank/DDBJ databases">
        <title>Complete genome sequence of Shewanella psychrophila WP2, a deep sea bacterium isolated from west Pacific sediment.</title>
        <authorList>
            <person name="Xu G."/>
            <person name="Jian H."/>
        </authorList>
    </citation>
    <scope>NUCLEOTIDE SEQUENCE [LARGE SCALE GENOMIC DNA]</scope>
    <source>
        <strain evidence="6 7">WP2</strain>
    </source>
</reference>
<dbReference type="AlphaFoldDB" id="A0A1S6HRV9"/>
<proteinExistence type="predicted"/>
<gene>
    <name evidence="6" type="ORF">Sps_03120</name>
</gene>
<evidence type="ECO:0000256" key="3">
    <source>
        <dbReference type="ARBA" id="ARBA00023163"/>
    </source>
</evidence>
<dbReference type="KEGG" id="spsw:Sps_03120"/>
<evidence type="ECO:0000256" key="2">
    <source>
        <dbReference type="ARBA" id="ARBA00023125"/>
    </source>
</evidence>
<dbReference type="Gene3D" id="1.10.357.10">
    <property type="entry name" value="Tetracycline Repressor, domain 2"/>
    <property type="match status" value="1"/>
</dbReference>
<name>A0A1S6HRV9_9GAMM</name>
<protein>
    <submittedName>
        <fullName evidence="6">Transcriptional regulator, TetR family</fullName>
    </submittedName>
</protein>
<dbReference type="PRINTS" id="PR00455">
    <property type="entry name" value="HTHTETR"/>
</dbReference>
<sequence>MQEKKISRSELKRAAIIQAAKSEFETKGFQSASMDDIAKRAEVSKRTVYNHFSNKDALFSAIMVEMMSLLCAFEHVPFSAERSLEEQLKQLVAHEVSQLRSEAFLSMAKVIIAEAIHSPELIQDAMSEFNKQESPLTSWFYSAADAGVLKTQTPEIVVTQFMAVIKAFCFWPQLIQGAEFPDEQQVELISNTAVQMILKQYT</sequence>
<dbReference type="PANTHER" id="PTHR30055">
    <property type="entry name" value="HTH-TYPE TRANSCRIPTIONAL REGULATOR RUTR"/>
    <property type="match status" value="1"/>
</dbReference>